<dbReference type="AlphaFoldDB" id="A0A367RU57"/>
<evidence type="ECO:0000313" key="2">
    <source>
        <dbReference type="Proteomes" id="UP000252107"/>
    </source>
</evidence>
<evidence type="ECO:0000313" key="1">
    <source>
        <dbReference type="EMBL" id="RCJ40088.1"/>
    </source>
</evidence>
<sequence>MEVEVNTDKPSKYQIQEICTELKRLRINPQPCLGVVKKHWANVTGAIARVKDAIAEGWCDNPTGLFINSCKSGAKGKNTVTTDVSDWFEWARRQRIVLAMSGTVVYTPDGRLLNCGR</sequence>
<name>A0A367RU57_9NOSO</name>
<comment type="caution">
    <text evidence="1">The sequence shown here is derived from an EMBL/GenBank/DDBJ whole genome shotgun (WGS) entry which is preliminary data.</text>
</comment>
<protein>
    <submittedName>
        <fullName evidence="1">Uncharacterized protein</fullName>
    </submittedName>
</protein>
<reference evidence="1" key="1">
    <citation type="submission" date="2016-04" db="EMBL/GenBank/DDBJ databases">
        <authorList>
            <person name="Tabuchi Yagui T.R."/>
        </authorList>
    </citation>
    <scope>NUCLEOTIDE SEQUENCE [LARGE SCALE GENOMIC DNA]</scope>
    <source>
        <strain evidence="1">NIES-26</strain>
    </source>
</reference>
<dbReference type="Proteomes" id="UP000252107">
    <property type="component" value="Unassembled WGS sequence"/>
</dbReference>
<gene>
    <name evidence="1" type="ORF">A6770_38280</name>
</gene>
<accession>A0A367RU57</accession>
<dbReference type="EMBL" id="LXQD01000061">
    <property type="protein sequence ID" value="RCJ40088.1"/>
    <property type="molecule type" value="Genomic_DNA"/>
</dbReference>
<proteinExistence type="predicted"/>
<organism evidence="1 2">
    <name type="scientific">Nostoc minutum NIES-26</name>
    <dbReference type="NCBI Taxonomy" id="1844469"/>
    <lineage>
        <taxon>Bacteria</taxon>
        <taxon>Bacillati</taxon>
        <taxon>Cyanobacteriota</taxon>
        <taxon>Cyanophyceae</taxon>
        <taxon>Nostocales</taxon>
        <taxon>Nostocaceae</taxon>
        <taxon>Nostoc</taxon>
    </lineage>
</organism>
<keyword evidence="2" id="KW-1185">Reference proteome</keyword>